<keyword evidence="7" id="KW-0906">Nuclear pore complex</keyword>
<dbReference type="PANTHER" id="PTHR12960">
    <property type="entry name" value="GLE-1-RELATED"/>
    <property type="match status" value="1"/>
</dbReference>
<dbReference type="GO" id="GO:0031369">
    <property type="term" value="F:translation initiation factor binding"/>
    <property type="evidence" value="ECO:0007669"/>
    <property type="project" value="TreeGrafter"/>
</dbReference>
<keyword evidence="3" id="KW-0813">Transport</keyword>
<dbReference type="InParanoid" id="A0A0D2WLA2"/>
<evidence type="ECO:0000256" key="8">
    <source>
        <dbReference type="ARBA" id="ARBA00023242"/>
    </source>
</evidence>
<dbReference type="GO" id="GO:0016973">
    <property type="term" value="P:poly(A)+ mRNA export from nucleus"/>
    <property type="evidence" value="ECO:0007669"/>
    <property type="project" value="InterPro"/>
</dbReference>
<keyword evidence="5" id="KW-0653">Protein transport</keyword>
<evidence type="ECO:0000256" key="10">
    <source>
        <dbReference type="ARBA" id="ARBA00029983"/>
    </source>
</evidence>
<dbReference type="PhylomeDB" id="A0A0D2WLA2"/>
<comment type="subcellular location">
    <subcellularLocation>
        <location evidence="1">Nucleus</location>
        <location evidence="1">Nuclear pore complex</location>
    </subcellularLocation>
</comment>
<dbReference type="GO" id="GO:0015031">
    <property type="term" value="P:protein transport"/>
    <property type="evidence" value="ECO:0007669"/>
    <property type="project" value="UniProtKB-KW"/>
</dbReference>
<dbReference type="InterPro" id="IPR012476">
    <property type="entry name" value="GLE1"/>
</dbReference>
<evidence type="ECO:0000256" key="4">
    <source>
        <dbReference type="ARBA" id="ARBA00022816"/>
    </source>
</evidence>
<accession>A0A0D2WLA2</accession>
<reference evidence="12" key="1">
    <citation type="submission" date="2011-02" db="EMBL/GenBank/DDBJ databases">
        <title>The Genome Sequence of Capsaspora owczarzaki ATCC 30864.</title>
        <authorList>
            <person name="Russ C."/>
            <person name="Cuomo C."/>
            <person name="Burger G."/>
            <person name="Gray M.W."/>
            <person name="Holland P.W.H."/>
            <person name="King N."/>
            <person name="Lang F.B.F."/>
            <person name="Roger A.J."/>
            <person name="Ruiz-Trillo I."/>
            <person name="Young S.K."/>
            <person name="Zeng Q."/>
            <person name="Gargeya S."/>
            <person name="Alvarado L."/>
            <person name="Berlin A."/>
            <person name="Chapman S.B."/>
            <person name="Chen Z."/>
            <person name="Freedman E."/>
            <person name="Gellesch M."/>
            <person name="Goldberg J."/>
            <person name="Griggs A."/>
            <person name="Gujja S."/>
            <person name="Heilman E."/>
            <person name="Heiman D."/>
            <person name="Howarth C."/>
            <person name="Mehta T."/>
            <person name="Neiman D."/>
            <person name="Pearson M."/>
            <person name="Roberts A."/>
            <person name="Saif S."/>
            <person name="Shea T."/>
            <person name="Shenoy N."/>
            <person name="Sisk P."/>
            <person name="Stolte C."/>
            <person name="Sykes S."/>
            <person name="White J."/>
            <person name="Yandava C."/>
            <person name="Haas B."/>
            <person name="Nusbaum C."/>
            <person name="Birren B."/>
        </authorList>
    </citation>
    <scope>NUCLEOTIDE SEQUENCE</scope>
    <source>
        <strain evidence="12">ATCC 30864</strain>
    </source>
</reference>
<keyword evidence="6" id="KW-0811">Translocation</keyword>
<keyword evidence="4" id="KW-0509">mRNA transport</keyword>
<evidence type="ECO:0000256" key="3">
    <source>
        <dbReference type="ARBA" id="ARBA00022448"/>
    </source>
</evidence>
<evidence type="ECO:0000313" key="12">
    <source>
        <dbReference type="Proteomes" id="UP000008743"/>
    </source>
</evidence>
<keyword evidence="8" id="KW-0539">Nucleus</keyword>
<evidence type="ECO:0000256" key="5">
    <source>
        <dbReference type="ARBA" id="ARBA00022927"/>
    </source>
</evidence>
<proteinExistence type="inferred from homology"/>
<dbReference type="Proteomes" id="UP000008743">
    <property type="component" value="Unassembled WGS sequence"/>
</dbReference>
<evidence type="ECO:0000256" key="2">
    <source>
        <dbReference type="ARBA" id="ARBA00011056"/>
    </source>
</evidence>
<dbReference type="InterPro" id="IPR038506">
    <property type="entry name" value="GLE1-like_sf"/>
</dbReference>
<evidence type="ECO:0000256" key="1">
    <source>
        <dbReference type="ARBA" id="ARBA00004567"/>
    </source>
</evidence>
<dbReference type="RefSeq" id="XP_011270137.1">
    <property type="nucleotide sequence ID" value="XM_011271835.1"/>
</dbReference>
<dbReference type="GO" id="GO:0005737">
    <property type="term" value="C:cytoplasm"/>
    <property type="evidence" value="ECO:0007669"/>
    <property type="project" value="TreeGrafter"/>
</dbReference>
<dbReference type="EMBL" id="KE346361">
    <property type="protein sequence ID" value="KJE90568.1"/>
    <property type="molecule type" value="Genomic_DNA"/>
</dbReference>
<evidence type="ECO:0000256" key="9">
    <source>
        <dbReference type="ARBA" id="ARBA00026227"/>
    </source>
</evidence>
<dbReference type="GO" id="GO:0000822">
    <property type="term" value="F:inositol hexakisphosphate binding"/>
    <property type="evidence" value="ECO:0007669"/>
    <property type="project" value="TreeGrafter"/>
</dbReference>
<dbReference type="STRING" id="595528.A0A0D2WLA2"/>
<dbReference type="AlphaFoldDB" id="A0A0D2WLA2"/>
<dbReference type="Gene3D" id="1.25.40.510">
    <property type="entry name" value="GLE1-like"/>
    <property type="match status" value="1"/>
</dbReference>
<evidence type="ECO:0000256" key="6">
    <source>
        <dbReference type="ARBA" id="ARBA00023010"/>
    </source>
</evidence>
<organism evidence="11 12">
    <name type="scientific">Capsaspora owczarzaki (strain ATCC 30864)</name>
    <dbReference type="NCBI Taxonomy" id="595528"/>
    <lineage>
        <taxon>Eukaryota</taxon>
        <taxon>Filasterea</taxon>
        <taxon>Capsaspora</taxon>
    </lineage>
</organism>
<sequence>MSRHPELHELLVASMHVACPMTVPVVVPRLADMSDEDYRVALGYKSDEDEGKYIERMTGIVTFYAAIVQVDSLPGMKNPVGIDVGWRWVARTLNMRPRKVTPSVLLAFLSVAGHSLHKTYKKQFAKLLQFVASDYSARMPDGCEGAVARLRVFLDGVFKSRSVPIPEGRELATS</sequence>
<dbReference type="OrthoDB" id="420884at2759"/>
<dbReference type="GO" id="GO:0005543">
    <property type="term" value="F:phospholipid binding"/>
    <property type="evidence" value="ECO:0007669"/>
    <property type="project" value="TreeGrafter"/>
</dbReference>
<dbReference type="Pfam" id="PF07817">
    <property type="entry name" value="GLE1"/>
    <property type="match status" value="1"/>
</dbReference>
<evidence type="ECO:0000256" key="7">
    <source>
        <dbReference type="ARBA" id="ARBA00023132"/>
    </source>
</evidence>
<evidence type="ECO:0000313" key="11">
    <source>
        <dbReference type="EMBL" id="KJE90568.1"/>
    </source>
</evidence>
<keyword evidence="12" id="KW-1185">Reference proteome</keyword>
<dbReference type="PANTHER" id="PTHR12960:SF0">
    <property type="entry name" value="MRNA EXPORT FACTOR GLE1"/>
    <property type="match status" value="1"/>
</dbReference>
<protein>
    <recommendedName>
        <fullName evidence="9">mRNA export factor GLE1</fullName>
    </recommendedName>
    <alternativeName>
        <fullName evidence="10">Nucleoporin GLE1</fullName>
    </alternativeName>
</protein>
<name>A0A0D2WLA2_CAPO3</name>
<gene>
    <name evidence="11" type="ORF">CAOG_008555</name>
</gene>
<dbReference type="GO" id="GO:0044614">
    <property type="term" value="C:nuclear pore cytoplasmic filaments"/>
    <property type="evidence" value="ECO:0007669"/>
    <property type="project" value="TreeGrafter"/>
</dbReference>
<comment type="similarity">
    <text evidence="2">Belongs to the GLE1 family.</text>
</comment>